<dbReference type="Gene3D" id="3.90.550.10">
    <property type="entry name" value="Spore Coat Polysaccharide Biosynthesis Protein SpsA, Chain A"/>
    <property type="match status" value="1"/>
</dbReference>
<protein>
    <submittedName>
        <fullName evidence="3">Glycosyl transferase family 2</fullName>
    </submittedName>
</protein>
<feature type="domain" description="Galactosyltransferase C-terminal" evidence="2">
    <location>
        <begin position="132"/>
        <end position="193"/>
    </location>
</feature>
<organism evidence="3 4">
    <name type="scientific">Flavobacterium endophyticum</name>
    <dbReference type="NCBI Taxonomy" id="1540163"/>
    <lineage>
        <taxon>Bacteria</taxon>
        <taxon>Pseudomonadati</taxon>
        <taxon>Bacteroidota</taxon>
        <taxon>Flavobacteriia</taxon>
        <taxon>Flavobacteriales</taxon>
        <taxon>Flavobacteriaceae</taxon>
        <taxon>Flavobacterium</taxon>
    </lineage>
</organism>
<comment type="caution">
    <text evidence="3">The sequence shown here is derived from an EMBL/GenBank/DDBJ whole genome shotgun (WGS) entry which is preliminary data.</text>
</comment>
<dbReference type="AlphaFoldDB" id="A0A495M759"/>
<reference evidence="3 4" key="1">
    <citation type="submission" date="2018-10" db="EMBL/GenBank/DDBJ databases">
        <title>Genomic Encyclopedia of Archaeal and Bacterial Type Strains, Phase II (KMG-II): from individual species to whole genera.</title>
        <authorList>
            <person name="Goeker M."/>
        </authorList>
    </citation>
    <scope>NUCLEOTIDE SEQUENCE [LARGE SCALE GENOMIC DNA]</scope>
    <source>
        <strain evidence="3 4">DSM 29537</strain>
    </source>
</reference>
<evidence type="ECO:0000259" key="2">
    <source>
        <dbReference type="Pfam" id="PF02709"/>
    </source>
</evidence>
<dbReference type="RefSeq" id="WP_121376762.1">
    <property type="nucleotide sequence ID" value="NZ_RBLC01000003.1"/>
</dbReference>
<evidence type="ECO:0000256" key="1">
    <source>
        <dbReference type="ARBA" id="ARBA00022679"/>
    </source>
</evidence>
<dbReference type="GO" id="GO:0016740">
    <property type="term" value="F:transferase activity"/>
    <property type="evidence" value="ECO:0007669"/>
    <property type="project" value="UniProtKB-KW"/>
</dbReference>
<dbReference type="InterPro" id="IPR050834">
    <property type="entry name" value="Glycosyltransf_2"/>
</dbReference>
<evidence type="ECO:0000313" key="4">
    <source>
        <dbReference type="Proteomes" id="UP000277579"/>
    </source>
</evidence>
<evidence type="ECO:0000313" key="3">
    <source>
        <dbReference type="EMBL" id="RKS21821.1"/>
    </source>
</evidence>
<dbReference type="Proteomes" id="UP000277579">
    <property type="component" value="Unassembled WGS sequence"/>
</dbReference>
<accession>A0A495M759</accession>
<gene>
    <name evidence="3" type="ORF">CLV94_2456</name>
</gene>
<proteinExistence type="predicted"/>
<dbReference type="PANTHER" id="PTHR43685:SF2">
    <property type="entry name" value="GLYCOSYLTRANSFERASE 2-LIKE DOMAIN-CONTAINING PROTEIN"/>
    <property type="match status" value="1"/>
</dbReference>
<sequence>MITIVYPYRNREIKRIQRSIDSLAQQSKQNFKVVFIDYGSEEKSAEAAETLLKKYNFASYTYLPVKDQPWNKCKALNYAVKKMDSGYCFVADIDMIFHSQFTAVLEQHLDPNKATYFQVGFLSEQETKKDKTFESYEINFKTNEEATGMTLFPVSYLKEINGFDEFFHFWGAEDTDIHNRLKNDGCQVEYYDEKLLMLHQWHPNYRKRETKTLNKELQLSGIVEINHQHLLHNLKTKATKVNPKGWGNVMVDIELNELQSFPVSTLYNEKKLIDYFLYQQLSNAKNQILAIEIKENPVHATAKYKLKKQLGKKVPQFYSLKEINDQILLHIVSFYHTNPYIYQVKENPSSIIFKIKT</sequence>
<dbReference type="OrthoDB" id="6717394at2"/>
<name>A0A495M759_9FLAO</name>
<keyword evidence="4" id="KW-1185">Reference proteome</keyword>
<dbReference type="SUPFAM" id="SSF53448">
    <property type="entry name" value="Nucleotide-diphospho-sugar transferases"/>
    <property type="match status" value="1"/>
</dbReference>
<dbReference type="InterPro" id="IPR029044">
    <property type="entry name" value="Nucleotide-diphossugar_trans"/>
</dbReference>
<dbReference type="Pfam" id="PF02709">
    <property type="entry name" value="Glyco_transf_7C"/>
    <property type="match status" value="1"/>
</dbReference>
<dbReference type="EMBL" id="RBLC01000003">
    <property type="protein sequence ID" value="RKS21821.1"/>
    <property type="molecule type" value="Genomic_DNA"/>
</dbReference>
<keyword evidence="1 3" id="KW-0808">Transferase</keyword>
<dbReference type="PANTHER" id="PTHR43685">
    <property type="entry name" value="GLYCOSYLTRANSFERASE"/>
    <property type="match status" value="1"/>
</dbReference>
<dbReference type="InterPro" id="IPR027791">
    <property type="entry name" value="Galactosyl_T_C"/>
</dbReference>